<sequence length="67" mass="7465">MIAEEGEELRHRKARTESTRSSEGFTIGSDLEDEPSPSSCRSRISIADNLTIYCGDEEVLMPDIGEF</sequence>
<dbReference type="OrthoDB" id="10556702at2759"/>
<dbReference type="AlphaFoldDB" id="A0A3P7IPA8"/>
<evidence type="ECO:0000256" key="1">
    <source>
        <dbReference type="SAM" id="MobiDB-lite"/>
    </source>
</evidence>
<dbReference type="Proteomes" id="UP000270094">
    <property type="component" value="Unassembled WGS sequence"/>
</dbReference>
<protein>
    <submittedName>
        <fullName evidence="2">Uncharacterized protein</fullName>
    </submittedName>
</protein>
<evidence type="ECO:0000313" key="2">
    <source>
        <dbReference type="EMBL" id="VDM71866.1"/>
    </source>
</evidence>
<keyword evidence="3" id="KW-1185">Reference proteome</keyword>
<name>A0A3P7IPA8_STRVU</name>
<accession>A0A3P7IPA8</accession>
<reference evidence="2 3" key="1">
    <citation type="submission" date="2018-11" db="EMBL/GenBank/DDBJ databases">
        <authorList>
            <consortium name="Pathogen Informatics"/>
        </authorList>
    </citation>
    <scope>NUCLEOTIDE SEQUENCE [LARGE SCALE GENOMIC DNA]</scope>
</reference>
<dbReference type="EMBL" id="UYYB01022471">
    <property type="protein sequence ID" value="VDM71866.1"/>
    <property type="molecule type" value="Genomic_DNA"/>
</dbReference>
<feature type="region of interest" description="Disordered" evidence="1">
    <location>
        <begin position="1"/>
        <end position="40"/>
    </location>
</feature>
<gene>
    <name evidence="2" type="ORF">SVUK_LOCUS6864</name>
</gene>
<evidence type="ECO:0000313" key="3">
    <source>
        <dbReference type="Proteomes" id="UP000270094"/>
    </source>
</evidence>
<proteinExistence type="predicted"/>
<organism evidence="2 3">
    <name type="scientific">Strongylus vulgaris</name>
    <name type="common">Blood worm</name>
    <dbReference type="NCBI Taxonomy" id="40348"/>
    <lineage>
        <taxon>Eukaryota</taxon>
        <taxon>Metazoa</taxon>
        <taxon>Ecdysozoa</taxon>
        <taxon>Nematoda</taxon>
        <taxon>Chromadorea</taxon>
        <taxon>Rhabditida</taxon>
        <taxon>Rhabditina</taxon>
        <taxon>Rhabditomorpha</taxon>
        <taxon>Strongyloidea</taxon>
        <taxon>Strongylidae</taxon>
        <taxon>Strongylus</taxon>
    </lineage>
</organism>